<evidence type="ECO:0000313" key="2">
    <source>
        <dbReference type="Proteomes" id="UP000269396"/>
    </source>
</evidence>
<organism evidence="1 2">
    <name type="scientific">Schistosoma mattheei</name>
    <dbReference type="NCBI Taxonomy" id="31246"/>
    <lineage>
        <taxon>Eukaryota</taxon>
        <taxon>Metazoa</taxon>
        <taxon>Spiralia</taxon>
        <taxon>Lophotrochozoa</taxon>
        <taxon>Platyhelminthes</taxon>
        <taxon>Trematoda</taxon>
        <taxon>Digenea</taxon>
        <taxon>Strigeidida</taxon>
        <taxon>Schistosomatoidea</taxon>
        <taxon>Schistosomatidae</taxon>
        <taxon>Schistosoma</taxon>
    </lineage>
</organism>
<gene>
    <name evidence="1" type="ORF">SMTD_LOCUS16208</name>
</gene>
<protein>
    <submittedName>
        <fullName evidence="1">Uncharacterized protein</fullName>
    </submittedName>
</protein>
<proteinExistence type="predicted"/>
<dbReference type="SUPFAM" id="SSF50978">
    <property type="entry name" value="WD40 repeat-like"/>
    <property type="match status" value="1"/>
</dbReference>
<dbReference type="STRING" id="31246.A0A183PPC2"/>
<feature type="non-terminal residue" evidence="1">
    <location>
        <position position="1"/>
    </location>
</feature>
<dbReference type="AlphaFoldDB" id="A0A183PPC2"/>
<name>A0A183PPC2_9TREM</name>
<dbReference type="EMBL" id="UZAL01036877">
    <property type="protein sequence ID" value="VDP70693.1"/>
    <property type="molecule type" value="Genomic_DNA"/>
</dbReference>
<accession>A0A183PPC2</accession>
<evidence type="ECO:0000313" key="1">
    <source>
        <dbReference type="EMBL" id="VDP70693.1"/>
    </source>
</evidence>
<reference evidence="1 2" key="1">
    <citation type="submission" date="2018-11" db="EMBL/GenBank/DDBJ databases">
        <authorList>
            <consortium name="Pathogen Informatics"/>
        </authorList>
    </citation>
    <scope>NUCLEOTIDE SEQUENCE [LARGE SCALE GENOMIC DNA]</scope>
    <source>
        <strain>Denwood</strain>
        <strain evidence="2">Zambia</strain>
    </source>
</reference>
<keyword evidence="2" id="KW-1185">Reference proteome</keyword>
<dbReference type="InterPro" id="IPR036322">
    <property type="entry name" value="WD40_repeat_dom_sf"/>
</dbReference>
<sequence length="251" mass="27837">GEAKYEHESRSINSPSTIIQVDCCPQTPRCILLVCSNGWQLFDAMTCSINCTVSNPTNDVLVGGSFIQSNVISVYGQSGFIYLYSLPKSLIIYSRDCICTDVPVHIATFSPCDVNNSGNIITKIDKGVVDHHHVNSINTTMNVQKFGCFTSAFIHPNDNNQYLLAGTTHGQLLAWCIKLDSFVLNIVDLRKKQMSLNDSIAKSIPITPPIMCSDLHTVWEKQALPNVAMFLTVSGLFVFLPNYFLHLILLF</sequence>
<dbReference type="Proteomes" id="UP000269396">
    <property type="component" value="Unassembled WGS sequence"/>
</dbReference>